<dbReference type="PANTHER" id="PTHR19359:SF146">
    <property type="entry name" value="B5, PUTATIVE-RELATED"/>
    <property type="match status" value="1"/>
</dbReference>
<dbReference type="SMART" id="SM01117">
    <property type="entry name" value="Cyt-b5"/>
    <property type="match status" value="1"/>
</dbReference>
<dbReference type="Pfam" id="PF00173">
    <property type="entry name" value="Cyt-b5"/>
    <property type="match status" value="1"/>
</dbReference>
<dbReference type="InterPro" id="IPR036400">
    <property type="entry name" value="Cyt_B5-like_heme/steroid_sf"/>
</dbReference>
<protein>
    <recommendedName>
        <fullName evidence="6">Cytochrome b5 heme-binding domain-containing protein</fullName>
    </recommendedName>
</protein>
<dbReference type="SUPFAM" id="SSF55856">
    <property type="entry name" value="Cytochrome b5-like heme/steroid binding domain"/>
    <property type="match status" value="1"/>
</dbReference>
<keyword evidence="3" id="KW-0408">Iron</keyword>
<dbReference type="InterPro" id="IPR001199">
    <property type="entry name" value="Cyt_B5-like_heme/steroid-bd"/>
</dbReference>
<reference evidence="7 8" key="1">
    <citation type="submission" date="2019-07" db="EMBL/GenBank/DDBJ databases">
        <title>Genomics analysis of Aphanomyces spp. identifies a new class of oomycete effector associated with host adaptation.</title>
        <authorList>
            <person name="Gaulin E."/>
        </authorList>
    </citation>
    <scope>NUCLEOTIDE SEQUENCE [LARGE SCALE GENOMIC DNA]</scope>
    <source>
        <strain evidence="7 8">ATCC 201684</strain>
    </source>
</reference>
<dbReference type="PANTHER" id="PTHR19359">
    <property type="entry name" value="CYTOCHROME B5"/>
    <property type="match status" value="1"/>
</dbReference>
<evidence type="ECO:0000256" key="5">
    <source>
        <dbReference type="SAM" id="MobiDB-lite"/>
    </source>
</evidence>
<keyword evidence="2" id="KW-0479">Metal-binding</keyword>
<name>A0A6G0WP77_9STRA</name>
<gene>
    <name evidence="7" type="ORF">Ae201684_013158</name>
</gene>
<sequence length="207" mass="23125">MQISGQDSSEMPHTMQSQQQQKKELVKEEQLELLPSRRKSMESLQLPLGSNLEIEECTPLSMQPQNEPFKLRERRQSVELIYSDIDPAEPPSNLAPLSPKKGTCVVQTRCTDYVKLCLCEVKRHKSLTSCWLVSNGIVYDVTNVIQQHPAGTKCILRKAGGQDCTQDLKFHSKDAQRCWKQCAIGKLLPCGDIDPAADDGPGLCAIM</sequence>
<evidence type="ECO:0000259" key="6">
    <source>
        <dbReference type="PROSITE" id="PS50255"/>
    </source>
</evidence>
<evidence type="ECO:0000256" key="2">
    <source>
        <dbReference type="ARBA" id="ARBA00022723"/>
    </source>
</evidence>
<dbReference type="VEuPathDB" id="FungiDB:AeMF1_013538"/>
<evidence type="ECO:0000256" key="1">
    <source>
        <dbReference type="ARBA" id="ARBA00022617"/>
    </source>
</evidence>
<dbReference type="GO" id="GO:0046872">
    <property type="term" value="F:metal ion binding"/>
    <property type="evidence" value="ECO:0007669"/>
    <property type="project" value="UniProtKB-KW"/>
</dbReference>
<evidence type="ECO:0000256" key="3">
    <source>
        <dbReference type="ARBA" id="ARBA00023004"/>
    </source>
</evidence>
<dbReference type="GO" id="GO:0016020">
    <property type="term" value="C:membrane"/>
    <property type="evidence" value="ECO:0007669"/>
    <property type="project" value="TreeGrafter"/>
</dbReference>
<accession>A0A6G0WP77</accession>
<dbReference type="PROSITE" id="PS50255">
    <property type="entry name" value="CYTOCHROME_B5_2"/>
    <property type="match status" value="1"/>
</dbReference>
<dbReference type="GO" id="GO:0020037">
    <property type="term" value="F:heme binding"/>
    <property type="evidence" value="ECO:0007669"/>
    <property type="project" value="TreeGrafter"/>
</dbReference>
<feature type="region of interest" description="Disordered" evidence="5">
    <location>
        <begin position="1"/>
        <end position="27"/>
    </location>
</feature>
<feature type="compositionally biased region" description="Polar residues" evidence="5">
    <location>
        <begin position="1"/>
        <end position="17"/>
    </location>
</feature>
<feature type="domain" description="Cytochrome b5 heme-binding" evidence="6">
    <location>
        <begin position="120"/>
        <end position="188"/>
    </location>
</feature>
<keyword evidence="8" id="KW-1185">Reference proteome</keyword>
<dbReference type="InterPro" id="IPR050668">
    <property type="entry name" value="Cytochrome_b5"/>
</dbReference>
<dbReference type="EMBL" id="VJMJ01000167">
    <property type="protein sequence ID" value="KAF0729181.1"/>
    <property type="molecule type" value="Genomic_DNA"/>
</dbReference>
<evidence type="ECO:0000256" key="4">
    <source>
        <dbReference type="ARBA" id="ARBA00038168"/>
    </source>
</evidence>
<dbReference type="Gene3D" id="3.10.120.10">
    <property type="entry name" value="Cytochrome b5-like heme/steroid binding domain"/>
    <property type="match status" value="1"/>
</dbReference>
<dbReference type="AlphaFoldDB" id="A0A6G0WP77"/>
<organism evidence="7 8">
    <name type="scientific">Aphanomyces euteiches</name>
    <dbReference type="NCBI Taxonomy" id="100861"/>
    <lineage>
        <taxon>Eukaryota</taxon>
        <taxon>Sar</taxon>
        <taxon>Stramenopiles</taxon>
        <taxon>Oomycota</taxon>
        <taxon>Saprolegniomycetes</taxon>
        <taxon>Saprolegniales</taxon>
        <taxon>Verrucalvaceae</taxon>
        <taxon>Aphanomyces</taxon>
    </lineage>
</organism>
<evidence type="ECO:0000313" key="7">
    <source>
        <dbReference type="EMBL" id="KAF0729181.1"/>
    </source>
</evidence>
<proteinExistence type="inferred from homology"/>
<keyword evidence="1" id="KW-0349">Heme</keyword>
<comment type="caution">
    <text evidence="7">The sequence shown here is derived from an EMBL/GenBank/DDBJ whole genome shotgun (WGS) entry which is preliminary data.</text>
</comment>
<dbReference type="Proteomes" id="UP000481153">
    <property type="component" value="Unassembled WGS sequence"/>
</dbReference>
<comment type="similarity">
    <text evidence="4">Belongs to the cytochrome b5 family.</text>
</comment>
<evidence type="ECO:0000313" key="8">
    <source>
        <dbReference type="Proteomes" id="UP000481153"/>
    </source>
</evidence>